<dbReference type="KEGG" id="mtw:CQW49_09635"/>
<dbReference type="Proteomes" id="UP000230709">
    <property type="component" value="Chromosome"/>
</dbReference>
<reference evidence="3" key="1">
    <citation type="submission" date="2017-10" db="EMBL/GenBank/DDBJ databases">
        <title>Completed PacBio SMRT sequence of Methylosinus trichosporium OB3b reveals presence of a third large plasmid.</title>
        <authorList>
            <person name="Charles T.C."/>
            <person name="Lynch M.D.J."/>
            <person name="Heil J.R."/>
            <person name="Cheng J."/>
        </authorList>
    </citation>
    <scope>NUCLEOTIDE SEQUENCE [LARGE SCALE GENOMIC DNA]</scope>
    <source>
        <strain evidence="3">OB3b</strain>
    </source>
</reference>
<evidence type="ECO:0000313" key="2">
    <source>
        <dbReference type="EMBL" id="ATQ68115.1"/>
    </source>
</evidence>
<gene>
    <name evidence="2" type="ORF">CQW49_09635</name>
</gene>
<organism evidence="2 3">
    <name type="scientific">Methylosinus trichosporium (strain ATCC 35070 / NCIMB 11131 / UNIQEM 75 / OB3b)</name>
    <dbReference type="NCBI Taxonomy" id="595536"/>
    <lineage>
        <taxon>Bacteria</taxon>
        <taxon>Pseudomonadati</taxon>
        <taxon>Pseudomonadota</taxon>
        <taxon>Alphaproteobacteria</taxon>
        <taxon>Hyphomicrobiales</taxon>
        <taxon>Methylocystaceae</taxon>
        <taxon>Methylosinus</taxon>
    </lineage>
</organism>
<evidence type="ECO:0000313" key="3">
    <source>
        <dbReference type="Proteomes" id="UP000230709"/>
    </source>
</evidence>
<dbReference type="EMBL" id="CP023737">
    <property type="protein sequence ID" value="ATQ68115.1"/>
    <property type="molecule type" value="Genomic_DNA"/>
</dbReference>
<feature type="region of interest" description="Disordered" evidence="1">
    <location>
        <begin position="1"/>
        <end position="34"/>
    </location>
</feature>
<protein>
    <submittedName>
        <fullName evidence="2">Uncharacterized protein</fullName>
    </submittedName>
</protein>
<feature type="compositionally biased region" description="Low complexity" evidence="1">
    <location>
        <begin position="1"/>
        <end position="17"/>
    </location>
</feature>
<keyword evidence="3" id="KW-1185">Reference proteome</keyword>
<name>A0A2D2CZH4_METT3</name>
<accession>A0A2D2CZH4</accession>
<evidence type="ECO:0000256" key="1">
    <source>
        <dbReference type="SAM" id="MobiDB-lite"/>
    </source>
</evidence>
<feature type="compositionally biased region" description="Polar residues" evidence="1">
    <location>
        <begin position="18"/>
        <end position="34"/>
    </location>
</feature>
<proteinExistence type="predicted"/>
<dbReference type="AlphaFoldDB" id="A0A2D2CZH4"/>
<sequence length="65" mass="6911">MRRSSPASRSAAPRVSANPNLWINAKQPTQTVENGKTTVTIDQTAAQAAVTQPIMNRPILSAPTP</sequence>